<sequence length="940" mass="105453">MALAEASIENPSGAAGVRWKSVSIGQRAQPLPDKAPPGSGVFLAVPRAVPWIWSREIHRGSINSIIVRVARLENYDADEAAAQSSPAGGRRISDHRRIHHPDAARACRTQRRQREGKCLYIFNSVHSAMRQWGSSLRHNGLGLIPATVPEDTLLYHGTPRNSTPETFEWLAFEIEHAENFAGTLDTQDLLLRDLTEAPGFGEWERAADMCKLGADMLRRPHSEAPESKGLMDAFEWLRATAERYDGIGAGRAHLDFSGMVSALWYPVNTTNPAGGQPRLSETTREERAAMRRRVAEIVVSRAGGGVDWQGVVDLIIARHERRIGYLADPDADAKDFASQVFVLTNAFIDYPSLPSDIVDKTAGDETVIADARRRCAAHYLALPRASRVSWTKEDEMLDAAVEAVTARICDDFFSVRSFLLANHDAVSSPGAVGSGELSREDSLERARSIMRTLKRDLDWTAWKKCGACNVNEVCFVAIWPFGLVEDHYAPSSTKNHLSRRNMSLHVECIQISANRQTVYVRTRHTINGIPSNFRARRDPTAPASFGSRLVNFCTETATTSPTHSFRTINDLAEALVLVISSLWDEWAISVERRPDMVIEFWHEEPTLVMGMVDGDEAEEGVFTEEPVDALVVYETVEWGRYFKCVDFIDYMVLHPRKFHRDREGIYHELRVLANMPAHPNIVEPPRTLTYVMDTTGGNYSIRISGALYLYTDHHSIDTQMKMRAGDRDNAITLAAKARWCHQMAIAVQYTYRVANTFHGDVKPANFLISEEREVVLANWKQRGPVDLITAAPEIVERWPLDELRDPRADYDEVVRGVYAQLPTTPIAHSSIAEDQNFFATWHGIQPTARARRGLQPRREHVVAAPRYTEPRRFGGACRRGWCFGGELAGACGVGRGGAGVLGKEPWKRSEMDDVVRFWAVQRNLYEQTVPRYDDIVMRTG</sequence>
<dbReference type="Gene3D" id="1.10.510.10">
    <property type="entry name" value="Transferase(Phosphotransferase) domain 1"/>
    <property type="match status" value="1"/>
</dbReference>
<accession>A0A9P1MAT0</accession>
<reference evidence="2" key="1">
    <citation type="submission" date="2022-11" db="EMBL/GenBank/DDBJ databases">
        <authorList>
            <person name="Scott C."/>
            <person name="Bruce N."/>
        </authorList>
    </citation>
    <scope>NUCLEOTIDE SEQUENCE</scope>
</reference>
<evidence type="ECO:0000259" key="1">
    <source>
        <dbReference type="PROSITE" id="PS50011"/>
    </source>
</evidence>
<name>A0A9P1MAT0_9PEZI</name>
<dbReference type="SUPFAM" id="SSF56112">
    <property type="entry name" value="Protein kinase-like (PK-like)"/>
    <property type="match status" value="1"/>
</dbReference>
<dbReference type="EMBL" id="CALLCH030000010">
    <property type="protein sequence ID" value="CAI4213994.1"/>
    <property type="molecule type" value="Genomic_DNA"/>
</dbReference>
<gene>
    <name evidence="2" type="ORF">PPNO1_LOCUS3729</name>
</gene>
<evidence type="ECO:0000313" key="3">
    <source>
        <dbReference type="Proteomes" id="UP000838763"/>
    </source>
</evidence>
<dbReference type="OrthoDB" id="10261782at2759"/>
<dbReference type="GO" id="GO:0004672">
    <property type="term" value="F:protein kinase activity"/>
    <property type="evidence" value="ECO:0007669"/>
    <property type="project" value="InterPro"/>
</dbReference>
<keyword evidence="3" id="KW-1185">Reference proteome</keyword>
<protein>
    <recommendedName>
        <fullName evidence="1">Protein kinase domain-containing protein</fullName>
    </recommendedName>
</protein>
<dbReference type="PANTHER" id="PTHR35204">
    <property type="entry name" value="YALI0A21131P"/>
    <property type="match status" value="1"/>
</dbReference>
<comment type="caution">
    <text evidence="2">The sequence shown here is derived from an EMBL/GenBank/DDBJ whole genome shotgun (WGS) entry which is preliminary data.</text>
</comment>
<feature type="domain" description="Protein kinase" evidence="1">
    <location>
        <begin position="627"/>
        <end position="940"/>
    </location>
</feature>
<organism evidence="2 3">
    <name type="scientific">Parascedosporium putredinis</name>
    <dbReference type="NCBI Taxonomy" id="1442378"/>
    <lineage>
        <taxon>Eukaryota</taxon>
        <taxon>Fungi</taxon>
        <taxon>Dikarya</taxon>
        <taxon>Ascomycota</taxon>
        <taxon>Pezizomycotina</taxon>
        <taxon>Sordariomycetes</taxon>
        <taxon>Hypocreomycetidae</taxon>
        <taxon>Microascales</taxon>
        <taxon>Microascaceae</taxon>
        <taxon>Parascedosporium</taxon>
    </lineage>
</organism>
<dbReference type="AlphaFoldDB" id="A0A9P1MAT0"/>
<dbReference type="InterPro" id="IPR000719">
    <property type="entry name" value="Prot_kinase_dom"/>
</dbReference>
<dbReference type="PROSITE" id="PS50011">
    <property type="entry name" value="PROTEIN_KINASE_DOM"/>
    <property type="match status" value="1"/>
</dbReference>
<dbReference type="GO" id="GO:0005524">
    <property type="term" value="F:ATP binding"/>
    <property type="evidence" value="ECO:0007669"/>
    <property type="project" value="InterPro"/>
</dbReference>
<proteinExistence type="predicted"/>
<dbReference type="PANTHER" id="PTHR35204:SF1">
    <property type="entry name" value="ENTEROTOXIN"/>
    <property type="match status" value="1"/>
</dbReference>
<dbReference type="InterPro" id="IPR011009">
    <property type="entry name" value="Kinase-like_dom_sf"/>
</dbReference>
<evidence type="ECO:0000313" key="2">
    <source>
        <dbReference type="EMBL" id="CAI4213994.1"/>
    </source>
</evidence>
<dbReference type="Proteomes" id="UP000838763">
    <property type="component" value="Unassembled WGS sequence"/>
</dbReference>
<dbReference type="InterPro" id="IPR038921">
    <property type="entry name" value="YOR389W-like"/>
</dbReference>